<dbReference type="InterPro" id="IPR001254">
    <property type="entry name" value="Trypsin_dom"/>
</dbReference>
<organism evidence="6 7">
    <name type="scientific">Solirubrobacter ginsenosidimutans</name>
    <dbReference type="NCBI Taxonomy" id="490573"/>
    <lineage>
        <taxon>Bacteria</taxon>
        <taxon>Bacillati</taxon>
        <taxon>Actinomycetota</taxon>
        <taxon>Thermoleophilia</taxon>
        <taxon>Solirubrobacterales</taxon>
        <taxon>Solirubrobacteraceae</taxon>
        <taxon>Solirubrobacter</taxon>
    </lineage>
</organism>
<accession>A0A9X3MZ34</accession>
<dbReference type="PROSITE" id="PS50240">
    <property type="entry name" value="TRYPSIN_DOM"/>
    <property type="match status" value="1"/>
</dbReference>
<comment type="caution">
    <text evidence="6">The sequence shown here is derived from an EMBL/GenBank/DDBJ whole genome shotgun (WGS) entry which is preliminary data.</text>
</comment>
<feature type="chain" id="PRO_5040727770" evidence="4">
    <location>
        <begin position="27"/>
        <end position="406"/>
    </location>
</feature>
<dbReference type="InterPro" id="IPR009003">
    <property type="entry name" value="Peptidase_S1_PA"/>
</dbReference>
<dbReference type="Pfam" id="PF00089">
    <property type="entry name" value="Trypsin"/>
    <property type="match status" value="1"/>
</dbReference>
<feature type="signal peptide" evidence="4">
    <location>
        <begin position="1"/>
        <end position="26"/>
    </location>
</feature>
<keyword evidence="2" id="KW-0720">Serine protease</keyword>
<keyword evidence="1" id="KW-1015">Disulfide bond</keyword>
<dbReference type="EMBL" id="JAPDOD010000050">
    <property type="protein sequence ID" value="MDA0165636.1"/>
    <property type="molecule type" value="Genomic_DNA"/>
</dbReference>
<proteinExistence type="predicted"/>
<dbReference type="InterPro" id="IPR051333">
    <property type="entry name" value="CLIP_Serine_Protease"/>
</dbReference>
<evidence type="ECO:0000256" key="2">
    <source>
        <dbReference type="RuleBase" id="RU363034"/>
    </source>
</evidence>
<evidence type="ECO:0000256" key="4">
    <source>
        <dbReference type="SAM" id="SignalP"/>
    </source>
</evidence>
<gene>
    <name evidence="6" type="ORF">OM076_35545</name>
</gene>
<dbReference type="SMART" id="SM00020">
    <property type="entry name" value="Tryp_SPc"/>
    <property type="match status" value="1"/>
</dbReference>
<keyword evidence="2 6" id="KW-0645">Protease</keyword>
<dbReference type="PROSITE" id="PS00135">
    <property type="entry name" value="TRYPSIN_SER"/>
    <property type="match status" value="1"/>
</dbReference>
<dbReference type="PROSITE" id="PS00134">
    <property type="entry name" value="TRYPSIN_HIS"/>
    <property type="match status" value="1"/>
</dbReference>
<evidence type="ECO:0000259" key="5">
    <source>
        <dbReference type="PROSITE" id="PS50240"/>
    </source>
</evidence>
<dbReference type="GO" id="GO:0004252">
    <property type="term" value="F:serine-type endopeptidase activity"/>
    <property type="evidence" value="ECO:0007669"/>
    <property type="project" value="InterPro"/>
</dbReference>
<sequence>MNTKHLTLTAIVAFSCVFSAPQIAGAQGLPLIVGGAAAAPGAWPSIAYLRGAYVGPDGEHGFACTGSVVAPQWIMTAAHCTRGPQGETLESLSVTLGTTKRDDPDAEVIAGDSVMTDDYDPQRNHNDIALVHLAQPTAQPPIRIAQSGDSLVSPQGKPNAAGWGAIDESGQVFTPELQEGYLQIRSAADCATVAQDFDPLTQTCAGTPDQTGACFGDSGGPLLEFDASTGEPVLWGVTSYAPQNGGPPCAPELPVVYTWMPGFTNFINTTLGTQPAPSMQPPPPPPSPSEQPADDPAADGVPALPADALRRLRVRSRISLRAARAGKLHASVVVPAGARFVRARLARHGRTRALTIVRAQPGTRQTVRLAGSNLVPGVYKLTVGAIPTRSAPAAEVLRASVRIRRR</sequence>
<dbReference type="GO" id="GO:0006508">
    <property type="term" value="P:proteolysis"/>
    <property type="evidence" value="ECO:0007669"/>
    <property type="project" value="UniProtKB-KW"/>
</dbReference>
<dbReference type="Proteomes" id="UP001149140">
    <property type="component" value="Unassembled WGS sequence"/>
</dbReference>
<protein>
    <submittedName>
        <fullName evidence="6">Serine protease</fullName>
    </submittedName>
</protein>
<feature type="region of interest" description="Disordered" evidence="3">
    <location>
        <begin position="268"/>
        <end position="302"/>
    </location>
</feature>
<dbReference type="AlphaFoldDB" id="A0A9X3MZ34"/>
<name>A0A9X3MZ34_9ACTN</name>
<evidence type="ECO:0000256" key="1">
    <source>
        <dbReference type="ARBA" id="ARBA00023157"/>
    </source>
</evidence>
<evidence type="ECO:0000256" key="3">
    <source>
        <dbReference type="SAM" id="MobiDB-lite"/>
    </source>
</evidence>
<keyword evidence="4" id="KW-0732">Signal</keyword>
<dbReference type="Gene3D" id="2.40.10.10">
    <property type="entry name" value="Trypsin-like serine proteases"/>
    <property type="match status" value="1"/>
</dbReference>
<dbReference type="PANTHER" id="PTHR24260:SF132">
    <property type="entry name" value="PEPTIDASE S1 DOMAIN-CONTAINING PROTEIN"/>
    <property type="match status" value="1"/>
</dbReference>
<dbReference type="SUPFAM" id="SSF50494">
    <property type="entry name" value="Trypsin-like serine proteases"/>
    <property type="match status" value="1"/>
</dbReference>
<reference evidence="6" key="1">
    <citation type="submission" date="2022-10" db="EMBL/GenBank/DDBJ databases">
        <title>The WGS of Solirubrobacter ginsenosidimutans DSM 21036.</title>
        <authorList>
            <person name="Jiang Z."/>
        </authorList>
    </citation>
    <scope>NUCLEOTIDE SEQUENCE</scope>
    <source>
        <strain evidence="6">DSM 21036</strain>
    </source>
</reference>
<keyword evidence="7" id="KW-1185">Reference proteome</keyword>
<dbReference type="InterPro" id="IPR018114">
    <property type="entry name" value="TRYPSIN_HIS"/>
</dbReference>
<feature type="domain" description="Peptidase S1" evidence="5">
    <location>
        <begin position="32"/>
        <end position="272"/>
    </location>
</feature>
<dbReference type="PANTHER" id="PTHR24260">
    <property type="match status" value="1"/>
</dbReference>
<dbReference type="InterPro" id="IPR043504">
    <property type="entry name" value="Peptidase_S1_PA_chymotrypsin"/>
</dbReference>
<evidence type="ECO:0000313" key="6">
    <source>
        <dbReference type="EMBL" id="MDA0165636.1"/>
    </source>
</evidence>
<keyword evidence="2" id="KW-0378">Hydrolase</keyword>
<feature type="compositionally biased region" description="Pro residues" evidence="3">
    <location>
        <begin position="278"/>
        <end position="289"/>
    </location>
</feature>
<dbReference type="PRINTS" id="PR00722">
    <property type="entry name" value="CHYMOTRYPSIN"/>
</dbReference>
<dbReference type="InterPro" id="IPR033116">
    <property type="entry name" value="TRYPSIN_SER"/>
</dbReference>
<dbReference type="CDD" id="cd00190">
    <property type="entry name" value="Tryp_SPc"/>
    <property type="match status" value="1"/>
</dbReference>
<dbReference type="InterPro" id="IPR001314">
    <property type="entry name" value="Peptidase_S1A"/>
</dbReference>
<dbReference type="PROSITE" id="PS51257">
    <property type="entry name" value="PROKAR_LIPOPROTEIN"/>
    <property type="match status" value="1"/>
</dbReference>
<evidence type="ECO:0000313" key="7">
    <source>
        <dbReference type="Proteomes" id="UP001149140"/>
    </source>
</evidence>